<keyword evidence="1" id="KW-0732">Signal</keyword>
<gene>
    <name evidence="2" type="ORF">BOA8489_01008</name>
</gene>
<accession>A0A238IYS7</accession>
<evidence type="ECO:0000313" key="3">
    <source>
        <dbReference type="Proteomes" id="UP000201838"/>
    </source>
</evidence>
<evidence type="ECO:0000256" key="1">
    <source>
        <dbReference type="SAM" id="SignalP"/>
    </source>
</evidence>
<organism evidence="2 3">
    <name type="scientific">Boseongicola aestuarii</name>
    <dbReference type="NCBI Taxonomy" id="1470561"/>
    <lineage>
        <taxon>Bacteria</taxon>
        <taxon>Pseudomonadati</taxon>
        <taxon>Pseudomonadota</taxon>
        <taxon>Alphaproteobacteria</taxon>
        <taxon>Rhodobacterales</taxon>
        <taxon>Paracoccaceae</taxon>
        <taxon>Boseongicola</taxon>
    </lineage>
</organism>
<dbReference type="Proteomes" id="UP000201838">
    <property type="component" value="Unassembled WGS sequence"/>
</dbReference>
<proteinExistence type="predicted"/>
<protein>
    <submittedName>
        <fullName evidence="2">Uncharacterized protein</fullName>
    </submittedName>
</protein>
<evidence type="ECO:0000313" key="2">
    <source>
        <dbReference type="EMBL" id="SMX22910.1"/>
    </source>
</evidence>
<reference evidence="2 3" key="1">
    <citation type="submission" date="2017-05" db="EMBL/GenBank/DDBJ databases">
        <authorList>
            <person name="Song R."/>
            <person name="Chenine A.L."/>
            <person name="Ruprecht R.M."/>
        </authorList>
    </citation>
    <scope>NUCLEOTIDE SEQUENCE [LARGE SCALE GENOMIC DNA]</scope>
    <source>
        <strain evidence="2 3">CECT 8489</strain>
    </source>
</reference>
<feature type="chain" id="PRO_5012218290" evidence="1">
    <location>
        <begin position="24"/>
        <end position="40"/>
    </location>
</feature>
<name>A0A238IYS7_9RHOB</name>
<dbReference type="AlphaFoldDB" id="A0A238IYS7"/>
<dbReference type="RefSeq" id="WP_281256169.1">
    <property type="nucleotide sequence ID" value="NZ_FXXQ01000002.1"/>
</dbReference>
<keyword evidence="3" id="KW-1185">Reference proteome</keyword>
<sequence>MSDFAVAGLILLALAAVMNAGSASDSLGCKPGDRGFIQIC</sequence>
<feature type="signal peptide" evidence="1">
    <location>
        <begin position="1"/>
        <end position="23"/>
    </location>
</feature>
<dbReference type="EMBL" id="FXXQ01000002">
    <property type="protein sequence ID" value="SMX22910.1"/>
    <property type="molecule type" value="Genomic_DNA"/>
</dbReference>